<proteinExistence type="inferred from homology"/>
<name>A0ABC9CH52_9POAL</name>
<evidence type="ECO:0000256" key="8">
    <source>
        <dbReference type="ARBA" id="ARBA00047899"/>
    </source>
</evidence>
<keyword evidence="4" id="KW-0808">Transferase</keyword>
<keyword evidence="5" id="KW-0547">Nucleotide-binding</keyword>
<dbReference type="EC" id="2.7.11.1" evidence="2"/>
<evidence type="ECO:0000256" key="6">
    <source>
        <dbReference type="ARBA" id="ARBA00022777"/>
    </source>
</evidence>
<keyword evidence="7" id="KW-0067">ATP-binding</keyword>
<evidence type="ECO:0000259" key="12">
    <source>
        <dbReference type="PROSITE" id="PS51285"/>
    </source>
</evidence>
<dbReference type="Gene3D" id="1.10.510.10">
    <property type="entry name" value="Transferase(Phosphotransferase) domain 1"/>
    <property type="match status" value="2"/>
</dbReference>
<keyword evidence="3" id="KW-0723">Serine/threonine-protein kinase</keyword>
<evidence type="ECO:0000256" key="7">
    <source>
        <dbReference type="ARBA" id="ARBA00022840"/>
    </source>
</evidence>
<dbReference type="PROSITE" id="PS50011">
    <property type="entry name" value="PROTEIN_KINASE_DOM"/>
    <property type="match status" value="1"/>
</dbReference>
<dbReference type="Pfam" id="PF00069">
    <property type="entry name" value="Pkinase"/>
    <property type="match status" value="2"/>
</dbReference>
<evidence type="ECO:0000256" key="3">
    <source>
        <dbReference type="ARBA" id="ARBA00022527"/>
    </source>
</evidence>
<dbReference type="EMBL" id="OZ075113">
    <property type="protein sequence ID" value="CAL5021038.1"/>
    <property type="molecule type" value="Genomic_DNA"/>
</dbReference>
<evidence type="ECO:0000313" key="14">
    <source>
        <dbReference type="Proteomes" id="UP001497457"/>
    </source>
</evidence>
<keyword evidence="6" id="KW-0418">Kinase</keyword>
<keyword evidence="14" id="KW-1185">Reference proteome</keyword>
<evidence type="ECO:0000256" key="2">
    <source>
        <dbReference type="ARBA" id="ARBA00012513"/>
    </source>
</evidence>
<dbReference type="PROSITE" id="PS51285">
    <property type="entry name" value="AGC_KINASE_CTER"/>
    <property type="match status" value="1"/>
</dbReference>
<comment type="catalytic activity">
    <reaction evidence="9">
        <text>L-seryl-[protein] + ATP = O-phospho-L-seryl-[protein] + ADP + H(+)</text>
        <dbReference type="Rhea" id="RHEA:17989"/>
        <dbReference type="Rhea" id="RHEA-COMP:9863"/>
        <dbReference type="Rhea" id="RHEA-COMP:11604"/>
        <dbReference type="ChEBI" id="CHEBI:15378"/>
        <dbReference type="ChEBI" id="CHEBI:29999"/>
        <dbReference type="ChEBI" id="CHEBI:30616"/>
        <dbReference type="ChEBI" id="CHEBI:83421"/>
        <dbReference type="ChEBI" id="CHEBI:456216"/>
        <dbReference type="EC" id="2.7.11.1"/>
    </reaction>
</comment>
<dbReference type="Proteomes" id="UP001497457">
    <property type="component" value="Chromosome 3rd"/>
</dbReference>
<evidence type="ECO:0000256" key="9">
    <source>
        <dbReference type="ARBA" id="ARBA00048679"/>
    </source>
</evidence>
<gene>
    <name evidence="13" type="ORF">URODEC1_LOCUS75732</name>
</gene>
<organism evidence="13 14">
    <name type="scientific">Urochloa decumbens</name>
    <dbReference type="NCBI Taxonomy" id="240449"/>
    <lineage>
        <taxon>Eukaryota</taxon>
        <taxon>Viridiplantae</taxon>
        <taxon>Streptophyta</taxon>
        <taxon>Embryophyta</taxon>
        <taxon>Tracheophyta</taxon>
        <taxon>Spermatophyta</taxon>
        <taxon>Magnoliopsida</taxon>
        <taxon>Liliopsida</taxon>
        <taxon>Poales</taxon>
        <taxon>Poaceae</taxon>
        <taxon>PACMAD clade</taxon>
        <taxon>Panicoideae</taxon>
        <taxon>Panicodae</taxon>
        <taxon>Paniceae</taxon>
        <taxon>Melinidinae</taxon>
        <taxon>Urochloa</taxon>
    </lineage>
</organism>
<dbReference type="InterPro" id="IPR000719">
    <property type="entry name" value="Prot_kinase_dom"/>
</dbReference>
<dbReference type="FunFam" id="1.10.510.10:FF:000294">
    <property type="entry name" value="Serine/threonine-protein kinase OXI1"/>
    <property type="match status" value="1"/>
</dbReference>
<feature type="compositionally biased region" description="Basic residues" evidence="10">
    <location>
        <begin position="220"/>
        <end position="231"/>
    </location>
</feature>
<dbReference type="SUPFAM" id="SSF56112">
    <property type="entry name" value="Protein kinase-like (PK-like)"/>
    <property type="match status" value="1"/>
</dbReference>
<accession>A0ABC9CH52</accession>
<feature type="compositionally biased region" description="Pro residues" evidence="10">
    <location>
        <begin position="194"/>
        <end position="204"/>
    </location>
</feature>
<feature type="compositionally biased region" description="Low complexity" evidence="10">
    <location>
        <begin position="209"/>
        <end position="219"/>
    </location>
</feature>
<dbReference type="GO" id="GO:0004674">
    <property type="term" value="F:protein serine/threonine kinase activity"/>
    <property type="evidence" value="ECO:0007669"/>
    <property type="project" value="UniProtKB-KW"/>
</dbReference>
<protein>
    <recommendedName>
        <fullName evidence="2">non-specific serine/threonine protein kinase</fullName>
        <ecNumber evidence="2">2.7.11.1</ecNumber>
    </recommendedName>
</protein>
<dbReference type="InterPro" id="IPR011009">
    <property type="entry name" value="Kinase-like_dom_sf"/>
</dbReference>
<dbReference type="SMART" id="SM00220">
    <property type="entry name" value="S_TKc"/>
    <property type="match status" value="1"/>
</dbReference>
<dbReference type="FunFam" id="1.10.510.10:FF:000312">
    <property type="entry name" value="Serine/threonine-protein kinase OXI1"/>
    <property type="match status" value="1"/>
</dbReference>
<evidence type="ECO:0000259" key="11">
    <source>
        <dbReference type="PROSITE" id="PS50011"/>
    </source>
</evidence>
<dbReference type="AlphaFoldDB" id="A0ABC9CH52"/>
<feature type="region of interest" description="Disordered" evidence="10">
    <location>
        <begin position="189"/>
        <end position="231"/>
    </location>
</feature>
<sequence length="435" mass="46586">MGSLAPSPPKQLSLDDLRALSVLGQGARGVVFHVVPVAAATAAAGDSSAAGADTMALKAMSRAAARHRGAAPGGTSAAAGGGDGHRRIWFERDVLLALRHPLLPSLRGVVATDAVVGFAIDRCPGGDLKSLRRRWRADATLPEHVIRFYAAELVLVLEHLHGLGVVYRDLKPENVLIQDSGHIMLVDFDLSTTLPPPPPPPPPDATTARRGSSTPSRPWSSRRRRRWHKNKTAAAAMVLACFSSRRRYAASPETSSGARTPAATKSSSFVGTEDYVAPEIVAGSGHDHAVDWWGLGVVLYEMLYGRTPFRGRSRRETFRRVLAAPPEMPGEPTPLRDLIARLLDKDPRRRLGAHGVRRHAFFRGVDWDRVLDVARPPFIPAPDVEDVGDAAGAEAGALDVEKVVDEVFGTSGDGVTPPAGVGSDGGRDYDFSIFF</sequence>
<evidence type="ECO:0000256" key="5">
    <source>
        <dbReference type="ARBA" id="ARBA00022741"/>
    </source>
</evidence>
<feature type="domain" description="AGC-kinase C-terminal" evidence="12">
    <location>
        <begin position="363"/>
        <end position="435"/>
    </location>
</feature>
<evidence type="ECO:0000256" key="4">
    <source>
        <dbReference type="ARBA" id="ARBA00022679"/>
    </source>
</evidence>
<dbReference type="PROSITE" id="PS00108">
    <property type="entry name" value="PROTEIN_KINASE_ST"/>
    <property type="match status" value="1"/>
</dbReference>
<dbReference type="Gene3D" id="3.30.200.20">
    <property type="entry name" value="Phosphorylase Kinase, domain 1"/>
    <property type="match status" value="1"/>
</dbReference>
<reference evidence="13" key="1">
    <citation type="submission" date="2024-10" db="EMBL/GenBank/DDBJ databases">
        <authorList>
            <person name="Ryan C."/>
        </authorList>
    </citation>
    <scope>NUCLEOTIDE SEQUENCE [LARGE SCALE GENOMIC DNA]</scope>
</reference>
<evidence type="ECO:0000256" key="1">
    <source>
        <dbReference type="ARBA" id="ARBA00009903"/>
    </source>
</evidence>
<dbReference type="PANTHER" id="PTHR45637">
    <property type="entry name" value="FLIPPASE KINASE 1-RELATED"/>
    <property type="match status" value="1"/>
</dbReference>
<comment type="similarity">
    <text evidence="1">Belongs to the protein kinase superfamily. AGC Ser/Thr protein kinase family.</text>
</comment>
<comment type="catalytic activity">
    <reaction evidence="8">
        <text>L-threonyl-[protein] + ATP = O-phospho-L-threonyl-[protein] + ADP + H(+)</text>
        <dbReference type="Rhea" id="RHEA:46608"/>
        <dbReference type="Rhea" id="RHEA-COMP:11060"/>
        <dbReference type="Rhea" id="RHEA-COMP:11605"/>
        <dbReference type="ChEBI" id="CHEBI:15378"/>
        <dbReference type="ChEBI" id="CHEBI:30013"/>
        <dbReference type="ChEBI" id="CHEBI:30616"/>
        <dbReference type="ChEBI" id="CHEBI:61977"/>
        <dbReference type="ChEBI" id="CHEBI:456216"/>
        <dbReference type="EC" id="2.7.11.1"/>
    </reaction>
</comment>
<dbReference type="InterPro" id="IPR008271">
    <property type="entry name" value="Ser/Thr_kinase_AS"/>
</dbReference>
<dbReference type="GO" id="GO:0005524">
    <property type="term" value="F:ATP binding"/>
    <property type="evidence" value="ECO:0007669"/>
    <property type="project" value="UniProtKB-KW"/>
</dbReference>
<dbReference type="FunFam" id="3.30.200.20:FF:000573">
    <property type="entry name" value="Serine/threonine-protein kinase OXI1"/>
    <property type="match status" value="1"/>
</dbReference>
<evidence type="ECO:0000256" key="10">
    <source>
        <dbReference type="SAM" id="MobiDB-lite"/>
    </source>
</evidence>
<feature type="domain" description="Protein kinase" evidence="11">
    <location>
        <begin position="17"/>
        <end position="362"/>
    </location>
</feature>
<dbReference type="InterPro" id="IPR000961">
    <property type="entry name" value="AGC-kinase_C"/>
</dbReference>
<evidence type="ECO:0000313" key="13">
    <source>
        <dbReference type="EMBL" id="CAL5021038.1"/>
    </source>
</evidence>